<feature type="binding site" evidence="7">
    <location>
        <begin position="70"/>
        <end position="73"/>
    </location>
    <ligand>
        <name>NADP(+)</name>
        <dbReference type="ChEBI" id="CHEBI:58349"/>
    </ligand>
</feature>
<organism evidence="10 11">
    <name type="scientific">Anaerotruncus colihominis</name>
    <dbReference type="NCBI Taxonomy" id="169435"/>
    <lineage>
        <taxon>Bacteria</taxon>
        <taxon>Bacillati</taxon>
        <taxon>Bacillota</taxon>
        <taxon>Clostridia</taxon>
        <taxon>Eubacteriales</taxon>
        <taxon>Oscillospiraceae</taxon>
        <taxon>Anaerotruncus</taxon>
    </lineage>
</organism>
<reference evidence="10 11" key="1">
    <citation type="submission" date="2018-08" db="EMBL/GenBank/DDBJ databases">
        <title>Murine metabolic-syndrome-specific gut microbial biobank.</title>
        <authorList>
            <person name="Liu C."/>
        </authorList>
    </citation>
    <scope>NUCLEOTIDE SEQUENCE [LARGE SCALE GENOMIC DNA]</scope>
    <source>
        <strain evidence="10 11">28</strain>
    </source>
</reference>
<accession>A0A845QJS8</accession>
<dbReference type="PANTHER" id="PTHR11645">
    <property type="entry name" value="PYRROLINE-5-CARBOXYLATE REDUCTASE"/>
    <property type="match status" value="1"/>
</dbReference>
<name>A0A845QJS8_9FIRM</name>
<evidence type="ECO:0000256" key="3">
    <source>
        <dbReference type="ARBA" id="ARBA00022857"/>
    </source>
</evidence>
<dbReference type="Gene3D" id="1.10.3730.10">
    <property type="entry name" value="ProC C-terminal domain-like"/>
    <property type="match status" value="1"/>
</dbReference>
<dbReference type="InterPro" id="IPR008927">
    <property type="entry name" value="6-PGluconate_DH-like_C_sf"/>
</dbReference>
<comment type="caution">
    <text evidence="10">The sequence shown here is derived from an EMBL/GenBank/DDBJ whole genome shotgun (WGS) entry which is preliminary data.</text>
</comment>
<evidence type="ECO:0000313" key="11">
    <source>
        <dbReference type="Proteomes" id="UP000446866"/>
    </source>
</evidence>
<keyword evidence="3 5" id="KW-0521">NADP</keyword>
<comment type="subcellular location">
    <subcellularLocation>
        <location evidence="5">Cytoplasm</location>
    </subcellularLocation>
</comment>
<comment type="catalytic activity">
    <reaction evidence="5">
        <text>L-proline + NAD(+) = (S)-1-pyrroline-5-carboxylate + NADH + 2 H(+)</text>
        <dbReference type="Rhea" id="RHEA:14105"/>
        <dbReference type="ChEBI" id="CHEBI:15378"/>
        <dbReference type="ChEBI" id="CHEBI:17388"/>
        <dbReference type="ChEBI" id="CHEBI:57540"/>
        <dbReference type="ChEBI" id="CHEBI:57945"/>
        <dbReference type="ChEBI" id="CHEBI:60039"/>
        <dbReference type="EC" id="1.5.1.2"/>
    </reaction>
</comment>
<dbReference type="NCBIfam" id="TIGR00112">
    <property type="entry name" value="proC"/>
    <property type="match status" value="1"/>
</dbReference>
<dbReference type="Pfam" id="PF14748">
    <property type="entry name" value="P5CR_dimer"/>
    <property type="match status" value="1"/>
</dbReference>
<keyword evidence="4 5" id="KW-0560">Oxidoreductase</keyword>
<dbReference type="InterPro" id="IPR000304">
    <property type="entry name" value="Pyrroline-COOH_reductase"/>
</dbReference>
<keyword evidence="5" id="KW-0963">Cytoplasm</keyword>
<evidence type="ECO:0000313" key="10">
    <source>
        <dbReference type="EMBL" id="NBH61704.1"/>
    </source>
</evidence>
<proteinExistence type="inferred from homology"/>
<keyword evidence="2 5" id="KW-0641">Proline biosynthesis</keyword>
<evidence type="ECO:0000256" key="1">
    <source>
        <dbReference type="ARBA" id="ARBA00005525"/>
    </source>
</evidence>
<dbReference type="PIRSF" id="PIRSF000193">
    <property type="entry name" value="Pyrrol-5-carb_rd"/>
    <property type="match status" value="1"/>
</dbReference>
<keyword evidence="5" id="KW-0028">Amino-acid biosynthesis</keyword>
<dbReference type="HAMAP" id="MF_01925">
    <property type="entry name" value="P5C_reductase"/>
    <property type="match status" value="1"/>
</dbReference>
<comment type="similarity">
    <text evidence="1 5">Belongs to the pyrroline-5-carboxylate reductase family.</text>
</comment>
<keyword evidence="11" id="KW-1185">Reference proteome</keyword>
<evidence type="ECO:0000256" key="2">
    <source>
        <dbReference type="ARBA" id="ARBA00022650"/>
    </source>
</evidence>
<comment type="function">
    <text evidence="5">Catalyzes the reduction of 1-pyrroline-5-carboxylate (PCA) to L-proline.</text>
</comment>
<evidence type="ECO:0000256" key="7">
    <source>
        <dbReference type="PIRSR" id="PIRSR000193-1"/>
    </source>
</evidence>
<dbReference type="Pfam" id="PF03807">
    <property type="entry name" value="F420_oxidored"/>
    <property type="match status" value="1"/>
</dbReference>
<dbReference type="InterPro" id="IPR029036">
    <property type="entry name" value="P5CR_dimer"/>
</dbReference>
<protein>
    <recommendedName>
        <fullName evidence="5 6">Pyrroline-5-carboxylate reductase</fullName>
        <shortName evidence="5">P5C reductase</shortName>
        <shortName evidence="5">P5CR</shortName>
        <ecNumber evidence="5 6">1.5.1.2</ecNumber>
    </recommendedName>
    <alternativeName>
        <fullName evidence="5">PCA reductase</fullName>
    </alternativeName>
</protein>
<dbReference type="GO" id="GO:0004735">
    <property type="term" value="F:pyrroline-5-carboxylate reductase activity"/>
    <property type="evidence" value="ECO:0007669"/>
    <property type="project" value="UniProtKB-UniRule"/>
</dbReference>
<evidence type="ECO:0000256" key="6">
    <source>
        <dbReference type="NCBIfam" id="TIGR00112"/>
    </source>
</evidence>
<sequence>MSKKIVFCGGGNMAEGVIRSLLQREIAKAGDITVSELNPQRCDYLKETYGVEALVDASAAMKTADMIVIAVLPKIVPVVLQSLVGVVKEDAVVLSIAAGVKIASIEEVLGADRKVIRVMPNTLGQSGNGHSAVCLNANINEEDKAYALEFLGALGQTIILPESMFGEFTAFSCSGPMWLYQMADALVDAGVYAGFSRSDAKKMVIKNMLGVAMILDETGDEPKERVNEMCSPGGVTIEGYKSLVDEGFASAVMTSVDKAVKKANAI</sequence>
<evidence type="ECO:0000256" key="4">
    <source>
        <dbReference type="ARBA" id="ARBA00023002"/>
    </source>
</evidence>
<dbReference type="EC" id="1.5.1.2" evidence="5 6"/>
<dbReference type="SUPFAM" id="SSF48179">
    <property type="entry name" value="6-phosphogluconate dehydrogenase C-terminal domain-like"/>
    <property type="match status" value="1"/>
</dbReference>
<evidence type="ECO:0000256" key="5">
    <source>
        <dbReference type="HAMAP-Rule" id="MF_01925"/>
    </source>
</evidence>
<comment type="pathway">
    <text evidence="5">Amino-acid biosynthesis; L-proline biosynthesis; L-proline from L-glutamate 5-semialdehyde: step 1/1.</text>
</comment>
<dbReference type="AlphaFoldDB" id="A0A845QJS8"/>
<feature type="domain" description="Pyrroline-5-carboxylate reductase dimerisation" evidence="9">
    <location>
        <begin position="162"/>
        <end position="264"/>
    </location>
</feature>
<dbReference type="UniPathway" id="UPA00098">
    <property type="reaction ID" value="UER00361"/>
</dbReference>
<comment type="catalytic activity">
    <reaction evidence="5">
        <text>L-proline + NADP(+) = (S)-1-pyrroline-5-carboxylate + NADPH + 2 H(+)</text>
        <dbReference type="Rhea" id="RHEA:14109"/>
        <dbReference type="ChEBI" id="CHEBI:15378"/>
        <dbReference type="ChEBI" id="CHEBI:17388"/>
        <dbReference type="ChEBI" id="CHEBI:57783"/>
        <dbReference type="ChEBI" id="CHEBI:58349"/>
        <dbReference type="ChEBI" id="CHEBI:60039"/>
        <dbReference type="EC" id="1.5.1.2"/>
    </reaction>
</comment>
<dbReference type="Gene3D" id="3.40.50.720">
    <property type="entry name" value="NAD(P)-binding Rossmann-like Domain"/>
    <property type="match status" value="1"/>
</dbReference>
<feature type="domain" description="Pyrroline-5-carboxylate reductase catalytic N-terminal" evidence="8">
    <location>
        <begin position="4"/>
        <end position="99"/>
    </location>
</feature>
<dbReference type="InterPro" id="IPR036291">
    <property type="entry name" value="NAD(P)-bd_dom_sf"/>
</dbReference>
<dbReference type="GO" id="GO:0055129">
    <property type="term" value="P:L-proline biosynthetic process"/>
    <property type="evidence" value="ECO:0007669"/>
    <property type="project" value="UniProtKB-UniRule"/>
</dbReference>
<evidence type="ECO:0000259" key="8">
    <source>
        <dbReference type="Pfam" id="PF03807"/>
    </source>
</evidence>
<dbReference type="SUPFAM" id="SSF51735">
    <property type="entry name" value="NAD(P)-binding Rossmann-fold domains"/>
    <property type="match status" value="1"/>
</dbReference>
<dbReference type="GO" id="GO:0005737">
    <property type="term" value="C:cytoplasm"/>
    <property type="evidence" value="ECO:0007669"/>
    <property type="project" value="UniProtKB-SubCell"/>
</dbReference>
<dbReference type="RefSeq" id="WP_160201988.1">
    <property type="nucleotide sequence ID" value="NZ_QXWK01000014.1"/>
</dbReference>
<evidence type="ECO:0000259" key="9">
    <source>
        <dbReference type="Pfam" id="PF14748"/>
    </source>
</evidence>
<dbReference type="InterPro" id="IPR028939">
    <property type="entry name" value="P5C_Rdtase_cat_N"/>
</dbReference>
<gene>
    <name evidence="5 10" type="primary">proC</name>
    <name evidence="10" type="ORF">D0435_08570</name>
</gene>
<dbReference type="PANTHER" id="PTHR11645:SF0">
    <property type="entry name" value="PYRROLINE-5-CARBOXYLATE REDUCTASE 3"/>
    <property type="match status" value="1"/>
</dbReference>
<dbReference type="EMBL" id="QXWK01000014">
    <property type="protein sequence ID" value="NBH61704.1"/>
    <property type="molecule type" value="Genomic_DNA"/>
</dbReference>
<dbReference type="Proteomes" id="UP000446866">
    <property type="component" value="Unassembled WGS sequence"/>
</dbReference>